<accession>A0ABN0G0W6</accession>
<keyword evidence="3" id="KW-1185">Reference proteome</keyword>
<evidence type="ECO:0000313" key="2">
    <source>
        <dbReference type="EMBL" id="EIP85818.1"/>
    </source>
</evidence>
<protein>
    <submittedName>
        <fullName evidence="2">Tail protein</fullName>
    </submittedName>
</protein>
<sequence length="648" mass="63633">MSERGADPSNRIHETTAHSHLRVAFFMLGALMATNDFLVFGGGSSPNVIDQATYAALAARLSGFVSGTAQSQQLNKVWRQSSIMAAVLAQFTANYSGQNSVDDGTTATLLANLVVALNAAGITAGQFDNSTKQATTAFVQRALGNFQAFYSFNTTPQNLTASLAGSFIVYFGSSAGTFNLPAESAVPAGGAFFIQNISSASLTINRAGTDTIIVGSSTVTSLTLGPGDSVLLTGVNNSSQWTAAGIAQLPYAAVMSGPNFTTAAQFDSSTRLATTAFVQRALGSFSGIKLVQSTNTTLDATAFGTAIQISGSSCTITLPSGNGAQPGSTIRFYAQGAAGATYTIKAVGGAFIYAPGAGMGSSNTTLTLNNNDTVELTNRSGNEWDVTGGSWIISNEAVTLGPNATGTTAASGDNSTKLATTAYVQANVNAGRLLNVQTFTSSSTYTNTPGTNKIRVRGRGTGGGSAGVPSTSSTQVAAAGGGGGGPYIDVWFTSGFTGGVPVTIGAPGTAGAAGLNNGGNGGTSTFGSLVTLPGGVGSAATAAGVPPLIAGAGTISSPPTATGGIILDSAVGGPGSVGQVFASGAGVGGDGGASGDGRPGPGGRIQGQPGTPAQSSGTGASGGSQGNTGGALSGGAGGNAYFIVEEWS</sequence>
<feature type="compositionally biased region" description="Low complexity" evidence="1">
    <location>
        <begin position="467"/>
        <end position="478"/>
    </location>
</feature>
<organism evidence="2 3">
    <name type="scientific">Burkholderia humptydooensis MSMB43</name>
    <dbReference type="NCBI Taxonomy" id="441157"/>
    <lineage>
        <taxon>Bacteria</taxon>
        <taxon>Pseudomonadati</taxon>
        <taxon>Pseudomonadota</taxon>
        <taxon>Betaproteobacteria</taxon>
        <taxon>Burkholderiales</taxon>
        <taxon>Burkholderiaceae</taxon>
        <taxon>Burkholderia</taxon>
        <taxon>pseudomallei group</taxon>
    </lineage>
</organism>
<dbReference type="EMBL" id="JH692065">
    <property type="protein sequence ID" value="EIP85818.1"/>
    <property type="molecule type" value="Genomic_DNA"/>
</dbReference>
<evidence type="ECO:0000313" key="3">
    <source>
        <dbReference type="Proteomes" id="UP000004682"/>
    </source>
</evidence>
<gene>
    <name evidence="2" type="ORF">A33K_16908</name>
</gene>
<name>A0ABN0G0W6_9BURK</name>
<reference evidence="3" key="1">
    <citation type="journal article" date="2012" name="J. Bacteriol.">
        <title>Revised Genome Sequence of Burkholderia thailandensis MSMB43 with Improved Annotation.</title>
        <authorList>
            <person name="Zhuo Y."/>
            <person name="Liu L."/>
            <person name="Wang Q."/>
            <person name="Liu X."/>
            <person name="Ren B."/>
            <person name="Liu M."/>
            <person name="Ni P."/>
            <person name="Cheng Y.Q."/>
            <person name="Zhang L."/>
        </authorList>
    </citation>
    <scope>NUCLEOTIDE SEQUENCE [LARGE SCALE GENOMIC DNA]</scope>
    <source>
        <strain evidence="3">MSMB43</strain>
    </source>
</reference>
<dbReference type="Proteomes" id="UP000004682">
    <property type="component" value="Unassembled WGS sequence"/>
</dbReference>
<feature type="compositionally biased region" description="Gly residues" evidence="1">
    <location>
        <begin position="619"/>
        <end position="637"/>
    </location>
</feature>
<evidence type="ECO:0000256" key="1">
    <source>
        <dbReference type="SAM" id="MobiDB-lite"/>
    </source>
</evidence>
<feature type="region of interest" description="Disordered" evidence="1">
    <location>
        <begin position="582"/>
        <end position="637"/>
    </location>
</feature>
<feature type="compositionally biased region" description="Gly residues" evidence="1">
    <location>
        <begin position="585"/>
        <end position="605"/>
    </location>
</feature>
<feature type="compositionally biased region" description="Low complexity" evidence="1">
    <location>
        <begin position="606"/>
        <end position="618"/>
    </location>
</feature>
<feature type="region of interest" description="Disordered" evidence="1">
    <location>
        <begin position="446"/>
        <end position="479"/>
    </location>
</feature>
<proteinExistence type="predicted"/>